<feature type="transmembrane region" description="Helical" evidence="18">
    <location>
        <begin position="469"/>
        <end position="487"/>
    </location>
</feature>
<keyword evidence="8 22" id="KW-0808">Transferase</keyword>
<feature type="transmembrane region" description="Helical" evidence="18">
    <location>
        <begin position="437"/>
        <end position="457"/>
    </location>
</feature>
<dbReference type="GO" id="GO:0046872">
    <property type="term" value="F:metal ion binding"/>
    <property type="evidence" value="ECO:0007669"/>
    <property type="project" value="UniProtKB-KW"/>
</dbReference>
<evidence type="ECO:0000256" key="7">
    <source>
        <dbReference type="ARBA" id="ARBA00022676"/>
    </source>
</evidence>
<evidence type="ECO:0000256" key="13">
    <source>
        <dbReference type="ARBA" id="ARBA00023136"/>
    </source>
</evidence>
<dbReference type="EC" id="2.4.99.21" evidence="6"/>
<proteinExistence type="inferred from homology"/>
<dbReference type="GO" id="GO:0005886">
    <property type="term" value="C:plasma membrane"/>
    <property type="evidence" value="ECO:0007669"/>
    <property type="project" value="UniProtKB-SubCell"/>
</dbReference>
<dbReference type="UniPathway" id="UPA00378"/>
<feature type="transmembrane region" description="Helical" evidence="18">
    <location>
        <begin position="515"/>
        <end position="533"/>
    </location>
</feature>
<gene>
    <name evidence="22" type="primary">aglB</name>
    <name evidence="22" type="ordered locus">Hqrw_3013</name>
</gene>
<dbReference type="RefSeq" id="WP_014556339.1">
    <property type="nucleotide sequence ID" value="NC_017459.1"/>
</dbReference>
<comment type="cofactor">
    <cofactor evidence="2">
        <name>Mg(2+)</name>
        <dbReference type="ChEBI" id="CHEBI:18420"/>
    </cofactor>
</comment>
<comment type="similarity">
    <text evidence="5">Belongs to the STT3 family.</text>
</comment>
<evidence type="ECO:0000256" key="15">
    <source>
        <dbReference type="ARBA" id="ARBA00030679"/>
    </source>
</evidence>
<dbReference type="Gene3D" id="2.60.40.3390">
    <property type="match status" value="1"/>
</dbReference>
<dbReference type="Proteomes" id="UP000007954">
    <property type="component" value="Chromosome"/>
</dbReference>
<evidence type="ECO:0000256" key="4">
    <source>
        <dbReference type="ARBA" id="ARBA00004922"/>
    </source>
</evidence>
<dbReference type="GeneID" id="12447790"/>
<dbReference type="InterPro" id="IPR048307">
    <property type="entry name" value="STT3_N"/>
</dbReference>
<evidence type="ECO:0000256" key="16">
    <source>
        <dbReference type="ARBA" id="ARBA00034066"/>
    </source>
</evidence>
<dbReference type="AlphaFoldDB" id="G0LLK3"/>
<feature type="transmembrane region" description="Helical" evidence="18">
    <location>
        <begin position="22"/>
        <end position="38"/>
    </location>
</feature>
<keyword evidence="11" id="KW-0460">Magnesium</keyword>
<feature type="region of interest" description="Disordered" evidence="17">
    <location>
        <begin position="1017"/>
        <end position="1102"/>
    </location>
</feature>
<evidence type="ECO:0000256" key="2">
    <source>
        <dbReference type="ARBA" id="ARBA00001946"/>
    </source>
</evidence>
<feature type="transmembrane region" description="Helical" evidence="18">
    <location>
        <begin position="178"/>
        <end position="195"/>
    </location>
</feature>
<evidence type="ECO:0000256" key="1">
    <source>
        <dbReference type="ARBA" id="ARBA00001936"/>
    </source>
</evidence>
<dbReference type="KEGG" id="hwc:Hqrw_3013"/>
<evidence type="ECO:0000313" key="22">
    <source>
        <dbReference type="EMBL" id="CCC40809.1"/>
    </source>
</evidence>
<keyword evidence="13 18" id="KW-0472">Membrane</keyword>
<dbReference type="InterPro" id="IPR054479">
    <property type="entry name" value="AglB-like_core"/>
</dbReference>
<evidence type="ECO:0000256" key="17">
    <source>
        <dbReference type="SAM" id="MobiDB-lite"/>
    </source>
</evidence>
<evidence type="ECO:0000256" key="8">
    <source>
        <dbReference type="ARBA" id="ARBA00022679"/>
    </source>
</evidence>
<dbReference type="HOGENOM" id="CLU_008803_0_0_2"/>
<evidence type="ECO:0000256" key="3">
    <source>
        <dbReference type="ARBA" id="ARBA00004651"/>
    </source>
</evidence>
<dbReference type="Pfam" id="PF22627">
    <property type="entry name" value="AglB_core-like"/>
    <property type="match status" value="1"/>
</dbReference>
<comment type="catalytic activity">
    <reaction evidence="16">
        <text>an archaeal dolichyl phosphooligosaccharide + [protein]-L-asparagine = an archaeal dolichyl phosphate + a glycoprotein with the oligosaccharide chain attached by N-beta-D-glycosyl linkage to a protein L-asparagine.</text>
        <dbReference type="EC" id="2.4.99.21"/>
    </reaction>
</comment>
<accession>G0LLK3</accession>
<feature type="transmembrane region" description="Helical" evidence="18">
    <location>
        <begin position="304"/>
        <end position="324"/>
    </location>
</feature>
<feature type="transmembrane region" description="Helical" evidence="18">
    <location>
        <begin position="237"/>
        <end position="260"/>
    </location>
</feature>
<feature type="compositionally biased region" description="Low complexity" evidence="17">
    <location>
        <begin position="1041"/>
        <end position="1102"/>
    </location>
</feature>
<evidence type="ECO:0000256" key="14">
    <source>
        <dbReference type="ARBA" id="ARBA00023211"/>
    </source>
</evidence>
<keyword evidence="7 22" id="KW-0328">Glycosyltransferase</keyword>
<dbReference type="InterPro" id="IPR003674">
    <property type="entry name" value="Oligo_trans_STT3"/>
</dbReference>
<keyword evidence="14" id="KW-0464">Manganese</keyword>
<comment type="cofactor">
    <cofactor evidence="1">
        <name>Mn(2+)</name>
        <dbReference type="ChEBI" id="CHEBI:29035"/>
    </cofactor>
</comment>
<evidence type="ECO:0000256" key="11">
    <source>
        <dbReference type="ARBA" id="ARBA00022842"/>
    </source>
</evidence>
<reference evidence="22 23" key="1">
    <citation type="journal article" date="2011" name="PLoS ONE">
        <title>Haloquadratum walsbyi: limited diversity in a global pond.</title>
        <authorList>
            <person name="Dyall-Smith M."/>
            <person name="Pfeiffer F."/>
            <person name="Klee K."/>
            <person name="Palm P."/>
            <person name="Gross K."/>
            <person name="Schuster S.C."/>
            <person name="Rampp M."/>
            <person name="Oesterhelt D."/>
        </authorList>
    </citation>
    <scope>NUCLEOTIDE SEQUENCE [LARGE SCALE GENOMIC DNA]</scope>
    <source>
        <strain evidence="23">DSM 16854 / JCM 12705 / C23</strain>
    </source>
</reference>
<feature type="transmembrane region" description="Helical" evidence="18">
    <location>
        <begin position="336"/>
        <end position="359"/>
    </location>
</feature>
<feature type="transmembrane region" description="Helical" evidence="18">
    <location>
        <begin position="405"/>
        <end position="425"/>
    </location>
</feature>
<dbReference type="GO" id="GO:0004576">
    <property type="term" value="F:oligosaccharyl transferase activity"/>
    <property type="evidence" value="ECO:0007669"/>
    <property type="project" value="InterPro"/>
</dbReference>
<evidence type="ECO:0000256" key="18">
    <source>
        <dbReference type="SAM" id="Phobius"/>
    </source>
</evidence>
<evidence type="ECO:0000256" key="9">
    <source>
        <dbReference type="ARBA" id="ARBA00022692"/>
    </source>
</evidence>
<organism evidence="22 23">
    <name type="scientific">Haloquadratum walsbyi (strain DSM 16854 / JCM 12705 / C23)</name>
    <dbReference type="NCBI Taxonomy" id="768065"/>
    <lineage>
        <taxon>Archaea</taxon>
        <taxon>Methanobacteriati</taxon>
        <taxon>Methanobacteriota</taxon>
        <taxon>Stenosarchaea group</taxon>
        <taxon>Halobacteria</taxon>
        <taxon>Halobacteriales</taxon>
        <taxon>Haloferacaceae</taxon>
        <taxon>Haloquadratum</taxon>
    </lineage>
</organism>
<feature type="transmembrane region" description="Helical" evidence="18">
    <location>
        <begin position="123"/>
        <end position="142"/>
    </location>
</feature>
<dbReference type="Pfam" id="PF02516">
    <property type="entry name" value="STT3"/>
    <property type="match status" value="1"/>
</dbReference>
<evidence type="ECO:0000256" key="12">
    <source>
        <dbReference type="ARBA" id="ARBA00022989"/>
    </source>
</evidence>
<evidence type="ECO:0000256" key="10">
    <source>
        <dbReference type="ARBA" id="ARBA00022723"/>
    </source>
</evidence>
<name>G0LLK3_HALWC</name>
<feature type="domain" description="AglB-like core" evidence="21">
    <location>
        <begin position="598"/>
        <end position="711"/>
    </location>
</feature>
<feature type="transmembrane region" description="Helical" evidence="18">
    <location>
        <begin position="148"/>
        <end position="166"/>
    </location>
</feature>
<sequence>MGSRSKTDNKSDQSLLDILTDWYHLPVLLLIVGAMFAIRMQTYSNFIRDGEVFFSGNDAWYHFREVMYITEHWPSPIPFDAWTGFPYGKWVGQFGTLYDQIIATVALILGVGSPTQTLIGETLLIAPAVAGALAVIPVFFIIKSLSGRIAGIFGAVVLMLLSGTFLNRTLVGVADHNAIEPLMLAIAVFGLVVAFQKAEATMPVWEVVYEEVFDNHDINSIEESLKWGLIGGVLTGLYLWTWPPGIILVGIVGVFTILKISSDVVNEQTPEPTAFAVVVIMIVVAIMSLIAIDRVSFDTTSLSLLQPVAAVGVASSAIALSWLARVWERQSIDTSLYPVAVTGLATVGIAVLSLLQVGLVDLITRNLLRIVGFSASATARTVGEAQPFVSQGSLRRFGVSIPGRIAVEYGLTFFTGLAAAFIIHAKPLFKKGTQQAYAYLGVSISIIGLLFLAGFIPDALETVTGLDEQVAALLVVSAIIGGATFLASYDTDKLFIIVWAAFITGMAFTQVRFNYYLAIVVAVFNGYLFGQLLGYLDLKRSLTSLKNDIDGYQVLAVGAAILLILGPGLAVPISLGNTTTSPAWEAAQNNGPGAVTVWDDSLEWMQGNTPEEGNLGGAGNADEMKLYGTYEFTDDFEYPAGTYGVQSWWDYGHWITTQSNRIPNANPFQQGATSAANFLLSPNETQSHTVLNEQSTEGNQTRYVMVDWQMATPGSKFGAPTVFYDAEPNVSRDDFLRTVYQFNQEGRFSGTTSVRTDRFYNSTMTRLYYYHGSARQPSPIVVDWENRRVQTNDGGDITVAANPRGNQSTVRTFNSMREAEAFVANDTTSQLGGFGAYPTHRVEALDQYRLVHVNNQSASRSILRTTYRGAQAAGINPRTTVPPQPSYVKTFERVPGATIEGSNAPTNSTVTAQVELTIPNKNSTFTYTQQAQTTDTGTFSMTVPYSTTEYDEYGPDNGYTDISVHANDSYTISSAPSFNESGYVVSYQANVSVPEGLVNGDESGAIDVELDRNAQELSIGGSGSSSSSESDSSESDAATDNGASETSESGSTESDSDSTDSSSNADSDSTAGDEGGSSSDSDSDSQSSLDSPISSPSMKRAG</sequence>
<comment type="subcellular location">
    <subcellularLocation>
        <location evidence="3">Cell membrane</location>
        <topology evidence="3">Multi-pass membrane protein</topology>
    </subcellularLocation>
</comment>
<dbReference type="InterPro" id="IPR041154">
    <property type="entry name" value="AglB_P1"/>
</dbReference>
<comment type="pathway">
    <text evidence="4">Protein modification; protein glycosylation.</text>
</comment>
<dbReference type="InterPro" id="IPR026410">
    <property type="entry name" value="OlisacTrfase_arch"/>
</dbReference>
<evidence type="ECO:0000259" key="19">
    <source>
        <dbReference type="Pfam" id="PF02516"/>
    </source>
</evidence>
<dbReference type="EMBL" id="FR746099">
    <property type="protein sequence ID" value="CCC40809.1"/>
    <property type="molecule type" value="Genomic_DNA"/>
</dbReference>
<dbReference type="OrthoDB" id="82393at2157"/>
<feature type="transmembrane region" description="Helical" evidence="18">
    <location>
        <begin position="554"/>
        <end position="575"/>
    </location>
</feature>
<keyword evidence="12 18" id="KW-1133">Transmembrane helix</keyword>
<feature type="transmembrane region" description="Helical" evidence="18">
    <location>
        <begin position="272"/>
        <end position="292"/>
    </location>
</feature>
<dbReference type="PANTHER" id="PTHR13872">
    <property type="entry name" value="DOLICHYL-DIPHOSPHOOLIGOSACCHARIDE--PROTEIN GLYCOSYLTRANSFERASE SUBUNIT"/>
    <property type="match status" value="1"/>
</dbReference>
<evidence type="ECO:0000256" key="5">
    <source>
        <dbReference type="ARBA" id="ARBA00010810"/>
    </source>
</evidence>
<dbReference type="PANTHER" id="PTHR13872:SF1">
    <property type="entry name" value="DOLICHYL-DIPHOSPHOOLIGOSACCHARIDE--PROTEIN GLYCOSYLTRANSFERASE SUBUNIT STT3B"/>
    <property type="match status" value="1"/>
</dbReference>
<feature type="domain" description="Oligosaccharyl transferase STT3 N-terminal" evidence="19">
    <location>
        <begin position="37"/>
        <end position="333"/>
    </location>
</feature>
<feature type="domain" description="Archaeal glycosylation protein B peripheral" evidence="20">
    <location>
        <begin position="896"/>
        <end position="998"/>
    </location>
</feature>
<feature type="transmembrane region" description="Helical" evidence="18">
    <location>
        <begin position="494"/>
        <end position="509"/>
    </location>
</feature>
<dbReference type="Pfam" id="PF18079">
    <property type="entry name" value="AglB_L1"/>
    <property type="match status" value="1"/>
</dbReference>
<keyword evidence="10" id="KW-0479">Metal-binding</keyword>
<keyword evidence="9 18" id="KW-0812">Transmembrane</keyword>
<evidence type="ECO:0000259" key="21">
    <source>
        <dbReference type="Pfam" id="PF22627"/>
    </source>
</evidence>
<protein>
    <recommendedName>
        <fullName evidence="6">dolichyl-phosphooligosaccharide-protein glycotransferase</fullName>
        <ecNumber evidence="6">2.4.99.21</ecNumber>
    </recommendedName>
    <alternativeName>
        <fullName evidence="15">Oligosaccharyl transferase</fullName>
    </alternativeName>
</protein>
<evidence type="ECO:0000256" key="6">
    <source>
        <dbReference type="ARBA" id="ARBA00012602"/>
    </source>
</evidence>
<evidence type="ECO:0000313" key="23">
    <source>
        <dbReference type="Proteomes" id="UP000007954"/>
    </source>
</evidence>
<dbReference type="NCBIfam" id="TIGR04154">
    <property type="entry name" value="archaeo_STT3"/>
    <property type="match status" value="1"/>
</dbReference>
<evidence type="ECO:0000259" key="20">
    <source>
        <dbReference type="Pfam" id="PF18079"/>
    </source>
</evidence>
<dbReference type="Gene3D" id="3.40.50.12610">
    <property type="match status" value="1"/>
</dbReference>